<protein>
    <recommendedName>
        <fullName evidence="2">Opioid growth factor receptor (OGFr) conserved domain-containing protein</fullName>
    </recommendedName>
</protein>
<comment type="similarity">
    <text evidence="1">Belongs to the opioid growth factor receptor family.</text>
</comment>
<name>A0A061J9X2_TRYRA</name>
<dbReference type="PANTHER" id="PTHR14015:SF2">
    <property type="entry name" value="OPIOID GROWTH FACTOR RECEPTOR (OGFR) CONSERVED DOMAIN-CONTAINING PROTEIN"/>
    <property type="match status" value="1"/>
</dbReference>
<dbReference type="OrthoDB" id="9030204at2759"/>
<evidence type="ECO:0000313" key="4">
    <source>
        <dbReference type="Proteomes" id="UP000031737"/>
    </source>
</evidence>
<dbReference type="PANTHER" id="PTHR14015">
    <property type="entry name" value="OPIOID GROWTH FACTOR RECEPTOR OGFR ZETA-TYPE OPIOID RECEPTOR"/>
    <property type="match status" value="1"/>
</dbReference>
<dbReference type="Pfam" id="PF04664">
    <property type="entry name" value="OGFr_N"/>
    <property type="match status" value="1"/>
</dbReference>
<dbReference type="GO" id="GO:0140625">
    <property type="term" value="F:opioid growth factor receptor activity"/>
    <property type="evidence" value="ECO:0007669"/>
    <property type="project" value="InterPro"/>
</dbReference>
<dbReference type="InterPro" id="IPR039574">
    <property type="entry name" value="OGFr"/>
</dbReference>
<accession>A0A061J9X2</accession>
<reference evidence="3 4" key="1">
    <citation type="submission" date="2013-07" db="EMBL/GenBank/DDBJ databases">
        <authorList>
            <person name="Stoco P.H."/>
            <person name="Wagner G."/>
            <person name="Gerber A."/>
            <person name="Zaha A."/>
            <person name="Thompson C."/>
            <person name="Bartholomeu D.C."/>
            <person name="Luckemeyer D.D."/>
            <person name="Bahia D."/>
            <person name="Loreto E."/>
            <person name="Prestes E.B."/>
            <person name="Lima F.M."/>
            <person name="Rodrigues-Luiz G."/>
            <person name="Vallejo G.A."/>
            <person name="Filho J.F."/>
            <person name="Monteiro K.M."/>
            <person name="Tyler K.M."/>
            <person name="de Almeida L.G."/>
            <person name="Ortiz M.F."/>
            <person name="Siervo M.A."/>
            <person name="de Moraes M.H."/>
            <person name="Cunha O.L."/>
            <person name="Mendonca-Neto R."/>
            <person name="Silva R."/>
            <person name="Teixeira S.M."/>
            <person name="Murta S.M."/>
            <person name="Sincero T.C."/>
            <person name="Mendes T.A."/>
            <person name="Urmenyi T.P."/>
            <person name="Silva V.G."/>
            <person name="da Rocha W.D."/>
            <person name="Andersson B."/>
            <person name="Romanha A.J."/>
            <person name="Steindel M."/>
            <person name="de Vasconcelos A.T."/>
            <person name="Grisard E.C."/>
        </authorList>
    </citation>
    <scope>NUCLEOTIDE SEQUENCE [LARGE SCALE GENOMIC DNA]</scope>
    <source>
        <strain evidence="3 4">SC58</strain>
    </source>
</reference>
<dbReference type="GO" id="GO:0016020">
    <property type="term" value="C:membrane"/>
    <property type="evidence" value="ECO:0007669"/>
    <property type="project" value="InterPro"/>
</dbReference>
<dbReference type="VEuPathDB" id="TriTrypDB:TRSC58_00544"/>
<gene>
    <name evidence="3" type="ORF">TRSC58_00544</name>
</gene>
<evidence type="ECO:0000313" key="3">
    <source>
        <dbReference type="EMBL" id="ESL11699.1"/>
    </source>
</evidence>
<keyword evidence="4" id="KW-1185">Reference proteome</keyword>
<feature type="domain" description="Opioid growth factor receptor (OGFr) conserved" evidence="2">
    <location>
        <begin position="181"/>
        <end position="293"/>
    </location>
</feature>
<dbReference type="Proteomes" id="UP000031737">
    <property type="component" value="Unassembled WGS sequence"/>
</dbReference>
<comment type="caution">
    <text evidence="3">The sequence shown here is derived from an EMBL/GenBank/DDBJ whole genome shotgun (WGS) entry which is preliminary data.</text>
</comment>
<dbReference type="EMBL" id="AUPL01000544">
    <property type="protein sequence ID" value="ESL11699.1"/>
    <property type="molecule type" value="Genomic_DNA"/>
</dbReference>
<dbReference type="AlphaFoldDB" id="A0A061J9X2"/>
<evidence type="ECO:0000259" key="2">
    <source>
        <dbReference type="Pfam" id="PF04664"/>
    </source>
</evidence>
<dbReference type="InterPro" id="IPR006757">
    <property type="entry name" value="OGF_rcpt"/>
</dbReference>
<sequence length="323" mass="37198">MWVSQDSRQECPTLEQVAPRLVDDLEAYLVTLRQKTEEAAAAGVHFREHPSVSFYRGGRPVEVRLPPQRVGEAQHDTSFLRVIALHEALLPPCRTGSGFSEEEQSARLSSSDGIELLRLNWNRLLWLLMPSLQFGVTTGKEPEREEDYASMEVDGECTSSSLISDWELQRPVTWEDYKQLRHPSVMDRIHYSYVVFLRFYGWRLYNEESGVLDRHQNWRERYKALALGSNLRDGGGAADGPFLGFYAALPRILCVLLELCLTRYAVNLVAFLLEEMGKGRLLLLQSSLEESWLPQILRSRQVAEAERERLRRQLYRLSHSDSD</sequence>
<organism evidence="3 4">
    <name type="scientific">Trypanosoma rangeli SC58</name>
    <dbReference type="NCBI Taxonomy" id="429131"/>
    <lineage>
        <taxon>Eukaryota</taxon>
        <taxon>Discoba</taxon>
        <taxon>Euglenozoa</taxon>
        <taxon>Kinetoplastea</taxon>
        <taxon>Metakinetoplastina</taxon>
        <taxon>Trypanosomatida</taxon>
        <taxon>Trypanosomatidae</taxon>
        <taxon>Trypanosoma</taxon>
        <taxon>Herpetosoma</taxon>
    </lineage>
</organism>
<evidence type="ECO:0000256" key="1">
    <source>
        <dbReference type="ARBA" id="ARBA00010365"/>
    </source>
</evidence>
<proteinExistence type="inferred from homology"/>